<name>A0A078KXY7_9GAMM</name>
<sequence length="312" mass="35887">MHLKTELFSSLAPDTRQEIKKKISITDLVNLASTSTQNWSLFQPMLEVDRFLQAVVNSDHETVKKLLEKNSNLLIKRGSVTDGTGRTFADISGFEYALWALDKHLWTKMLDCLAQNEGSKAIFSELDRQYKQVQEKGVHYQLNGEEFIEKHFDFENTIIDALDTQINRSNARLVNWEELDLLWRTKVGGAQKLLPMHVVYEYCSDTPFEPRHKFSTQPNASKQFYNWISHENENWFSTLSKLGSDYAIYKGAQLAAVRSGVIRDAATWSNWVSIDLSAMESLYEARLDDLDILKSWLQEQLTANNLPVLATR</sequence>
<dbReference type="STRING" id="1034943.BN59_00872"/>
<evidence type="ECO:0008006" key="3">
    <source>
        <dbReference type="Google" id="ProtNLM"/>
    </source>
</evidence>
<dbReference type="AlphaFoldDB" id="A0A078KXY7"/>
<accession>A0A078KXY7</accession>
<dbReference type="EMBL" id="CCSB01000001">
    <property type="protein sequence ID" value="CDZ76598.1"/>
    <property type="molecule type" value="Genomic_DNA"/>
</dbReference>
<dbReference type="Proteomes" id="UP000044071">
    <property type="component" value="Unassembled WGS sequence"/>
</dbReference>
<keyword evidence="2" id="KW-1185">Reference proteome</keyword>
<proteinExistence type="predicted"/>
<protein>
    <recommendedName>
        <fullName evidence="3">SidC homolog</fullName>
    </recommendedName>
</protein>
<evidence type="ECO:0000313" key="1">
    <source>
        <dbReference type="EMBL" id="CDZ76598.1"/>
    </source>
</evidence>
<gene>
    <name evidence="1" type="ORF">BN59_00872</name>
</gene>
<evidence type="ECO:0000313" key="2">
    <source>
        <dbReference type="Proteomes" id="UP000044071"/>
    </source>
</evidence>
<dbReference type="RefSeq" id="WP_043873102.1">
    <property type="nucleotide sequence ID" value="NZ_CCVW01000001.1"/>
</dbReference>
<dbReference type="eggNOG" id="ENOG5031QJ1">
    <property type="taxonomic scope" value="Bacteria"/>
</dbReference>
<reference evidence="1 2" key="1">
    <citation type="submission" date="2014-06" db="EMBL/GenBank/DDBJ databases">
        <authorList>
            <person name="Urmite Genomes Urmite Genomes"/>
        </authorList>
    </citation>
    <scope>NUCLEOTIDE SEQUENCE [LARGE SCALE GENOMIC DNA]</scope>
</reference>
<organism evidence="1 2">
    <name type="scientific">Legionella massiliensis</name>
    <dbReference type="NCBI Taxonomy" id="1034943"/>
    <lineage>
        <taxon>Bacteria</taxon>
        <taxon>Pseudomonadati</taxon>
        <taxon>Pseudomonadota</taxon>
        <taxon>Gammaproteobacteria</taxon>
        <taxon>Legionellales</taxon>
        <taxon>Legionellaceae</taxon>
        <taxon>Legionella</taxon>
    </lineage>
</organism>
<dbReference type="OrthoDB" id="5652138at2"/>